<evidence type="ECO:0000256" key="11">
    <source>
        <dbReference type="PIRSR" id="PIRSR036565-2"/>
    </source>
</evidence>
<dbReference type="CDD" id="cd02005">
    <property type="entry name" value="TPP_PDC_IPDC"/>
    <property type="match status" value="1"/>
</dbReference>
<proteinExistence type="inferred from homology"/>
<dbReference type="SUPFAM" id="SSF52467">
    <property type="entry name" value="DHS-like NAD/FAD-binding domain"/>
    <property type="match status" value="1"/>
</dbReference>
<gene>
    <name evidence="16" type="ORF">ASPCAL12143</name>
</gene>
<evidence type="ECO:0000259" key="15">
    <source>
        <dbReference type="Pfam" id="PF02776"/>
    </source>
</evidence>
<keyword evidence="7" id="KW-0210">Decarboxylase</keyword>
<evidence type="ECO:0000313" key="17">
    <source>
        <dbReference type="Proteomes" id="UP000054771"/>
    </source>
</evidence>
<dbReference type="FunFam" id="3.40.50.970:FF:000019">
    <property type="entry name" value="Pyruvate decarboxylase isozyme"/>
    <property type="match status" value="1"/>
</dbReference>
<comment type="similarity">
    <text evidence="3 12">Belongs to the TPP enzyme family.</text>
</comment>
<dbReference type="InterPro" id="IPR011766">
    <property type="entry name" value="TPP_enzyme_TPP-bd"/>
</dbReference>
<dbReference type="CDD" id="cd07038">
    <property type="entry name" value="TPP_PYR_PDC_IPDC_like"/>
    <property type="match status" value="1"/>
</dbReference>
<dbReference type="Proteomes" id="UP000054771">
    <property type="component" value="Unassembled WGS sequence"/>
</dbReference>
<dbReference type="InterPro" id="IPR029061">
    <property type="entry name" value="THDP-binding"/>
</dbReference>
<evidence type="ECO:0000256" key="6">
    <source>
        <dbReference type="ARBA" id="ARBA00022723"/>
    </source>
</evidence>
<evidence type="ECO:0000256" key="3">
    <source>
        <dbReference type="ARBA" id="ARBA00007812"/>
    </source>
</evidence>
<keyword evidence="6 11" id="KW-0479">Metal-binding</keyword>
<feature type="domain" description="Thiamine pyrophosphate enzyme N-terminal TPP-binding" evidence="15">
    <location>
        <begin position="15"/>
        <end position="123"/>
    </location>
</feature>
<dbReference type="EC" id="4.1.1.1" evidence="4"/>
<evidence type="ECO:0000256" key="10">
    <source>
        <dbReference type="ARBA" id="ARBA00023239"/>
    </source>
</evidence>
<dbReference type="OrthoDB" id="3970464at2759"/>
<comment type="cofactor">
    <cofactor evidence="2">
        <name>thiamine diphosphate</name>
        <dbReference type="ChEBI" id="CHEBI:58937"/>
    </cofactor>
</comment>
<evidence type="ECO:0000256" key="8">
    <source>
        <dbReference type="ARBA" id="ARBA00022842"/>
    </source>
</evidence>
<dbReference type="InterPro" id="IPR047213">
    <property type="entry name" value="TPP_PYR_PDC_IPDC-like"/>
</dbReference>
<accession>A0A0U5GCT1</accession>
<evidence type="ECO:0000259" key="14">
    <source>
        <dbReference type="Pfam" id="PF02775"/>
    </source>
</evidence>
<feature type="binding site" evidence="11">
    <location>
        <position position="454"/>
    </location>
    <ligand>
        <name>Mg(2+)</name>
        <dbReference type="ChEBI" id="CHEBI:18420"/>
    </ligand>
</feature>
<keyword evidence="9 12" id="KW-0786">Thiamine pyrophosphate</keyword>
<dbReference type="SUPFAM" id="SSF52518">
    <property type="entry name" value="Thiamin diphosphate-binding fold (THDP-binding)"/>
    <property type="match status" value="2"/>
</dbReference>
<feature type="binding site" evidence="11">
    <location>
        <position position="483"/>
    </location>
    <ligand>
        <name>Mg(2+)</name>
        <dbReference type="ChEBI" id="CHEBI:18420"/>
    </ligand>
</feature>
<dbReference type="PIRSF" id="PIRSF036565">
    <property type="entry name" value="Pyruvt_ip_decrb"/>
    <property type="match status" value="1"/>
</dbReference>
<evidence type="ECO:0000256" key="1">
    <source>
        <dbReference type="ARBA" id="ARBA00001041"/>
    </source>
</evidence>
<dbReference type="InterPro" id="IPR029035">
    <property type="entry name" value="DHS-like_NAD/FAD-binding_dom"/>
</dbReference>
<dbReference type="PANTHER" id="PTHR43452:SF30">
    <property type="entry name" value="PYRUVATE DECARBOXYLASE ISOZYME 1-RELATED"/>
    <property type="match status" value="1"/>
</dbReference>
<dbReference type="EMBL" id="CDMC01000013">
    <property type="protein sequence ID" value="CEL08999.1"/>
    <property type="molecule type" value="Genomic_DNA"/>
</dbReference>
<dbReference type="Pfam" id="PF00205">
    <property type="entry name" value="TPP_enzyme_M"/>
    <property type="match status" value="1"/>
</dbReference>
<dbReference type="Pfam" id="PF02776">
    <property type="entry name" value="TPP_enzyme_N"/>
    <property type="match status" value="1"/>
</dbReference>
<dbReference type="GO" id="GO:0000287">
    <property type="term" value="F:magnesium ion binding"/>
    <property type="evidence" value="ECO:0007669"/>
    <property type="project" value="InterPro"/>
</dbReference>
<evidence type="ECO:0000256" key="7">
    <source>
        <dbReference type="ARBA" id="ARBA00022793"/>
    </source>
</evidence>
<feature type="domain" description="Thiamine pyrophosphate enzyme TPP-binding" evidence="14">
    <location>
        <begin position="399"/>
        <end position="533"/>
    </location>
</feature>
<dbReference type="GO" id="GO:0000949">
    <property type="term" value="P:aromatic amino acid family catabolic process to alcohol via Ehrlich pathway"/>
    <property type="evidence" value="ECO:0007669"/>
    <property type="project" value="TreeGrafter"/>
</dbReference>
<dbReference type="InterPro" id="IPR012001">
    <property type="entry name" value="Thiamin_PyroP_enz_TPP-bd_dom"/>
</dbReference>
<dbReference type="GO" id="GO:0030976">
    <property type="term" value="F:thiamine pyrophosphate binding"/>
    <property type="evidence" value="ECO:0007669"/>
    <property type="project" value="InterPro"/>
</dbReference>
<comment type="catalytic activity">
    <reaction evidence="1">
        <text>a 2-oxocarboxylate + H(+) = an aldehyde + CO2</text>
        <dbReference type="Rhea" id="RHEA:11628"/>
        <dbReference type="ChEBI" id="CHEBI:15378"/>
        <dbReference type="ChEBI" id="CHEBI:16526"/>
        <dbReference type="ChEBI" id="CHEBI:17478"/>
        <dbReference type="ChEBI" id="CHEBI:35179"/>
        <dbReference type="EC" id="4.1.1.1"/>
    </reaction>
</comment>
<comment type="cofactor">
    <cofactor evidence="11">
        <name>Mg(2+)</name>
        <dbReference type="ChEBI" id="CHEBI:18420"/>
    </cofactor>
    <text evidence="11">Binds 1 Mg(2+) per subunit.</text>
</comment>
<organism evidence="16 17">
    <name type="scientific">Aspergillus calidoustus</name>
    <dbReference type="NCBI Taxonomy" id="454130"/>
    <lineage>
        <taxon>Eukaryota</taxon>
        <taxon>Fungi</taxon>
        <taxon>Dikarya</taxon>
        <taxon>Ascomycota</taxon>
        <taxon>Pezizomycotina</taxon>
        <taxon>Eurotiomycetes</taxon>
        <taxon>Eurotiomycetidae</taxon>
        <taxon>Eurotiales</taxon>
        <taxon>Aspergillaceae</taxon>
        <taxon>Aspergillus</taxon>
        <taxon>Aspergillus subgen. Nidulantes</taxon>
    </lineage>
</organism>
<keyword evidence="17" id="KW-1185">Reference proteome</keyword>
<dbReference type="OMA" id="EARFPNN"/>
<keyword evidence="10" id="KW-0456">Lyase</keyword>
<dbReference type="InterPro" id="IPR012000">
    <property type="entry name" value="Thiamin_PyroP_enz_cen_dom"/>
</dbReference>
<dbReference type="FunFam" id="3.40.50.970:FF:000024">
    <property type="entry name" value="Pyruvate decarboxylase isozyme"/>
    <property type="match status" value="1"/>
</dbReference>
<evidence type="ECO:0000313" key="16">
    <source>
        <dbReference type="EMBL" id="CEL08999.1"/>
    </source>
</evidence>
<feature type="domain" description="Thiamine pyrophosphate enzyme central" evidence="13">
    <location>
        <begin position="212"/>
        <end position="344"/>
    </location>
</feature>
<dbReference type="InterPro" id="IPR012110">
    <property type="entry name" value="PDC/IPDC-like"/>
</dbReference>
<dbReference type="Gene3D" id="3.40.50.970">
    <property type="match status" value="2"/>
</dbReference>
<protein>
    <recommendedName>
        <fullName evidence="5">Pyruvate decarboxylase</fullName>
        <ecNumber evidence="4">4.1.1.1</ecNumber>
    </recommendedName>
</protein>
<dbReference type="AlphaFoldDB" id="A0A0U5GCT1"/>
<evidence type="ECO:0000256" key="5">
    <source>
        <dbReference type="ARBA" id="ARBA00014422"/>
    </source>
</evidence>
<evidence type="ECO:0000256" key="12">
    <source>
        <dbReference type="RuleBase" id="RU362132"/>
    </source>
</evidence>
<dbReference type="GO" id="GO:0004737">
    <property type="term" value="F:pyruvate decarboxylase activity"/>
    <property type="evidence" value="ECO:0007669"/>
    <property type="project" value="UniProtKB-EC"/>
</dbReference>
<keyword evidence="8 11" id="KW-0460">Magnesium</keyword>
<dbReference type="InterPro" id="IPR047214">
    <property type="entry name" value="TPP_PDC_IPDC"/>
</dbReference>
<dbReference type="PANTHER" id="PTHR43452">
    <property type="entry name" value="PYRUVATE DECARBOXYLASE"/>
    <property type="match status" value="1"/>
</dbReference>
<dbReference type="GO" id="GO:0005829">
    <property type="term" value="C:cytosol"/>
    <property type="evidence" value="ECO:0007669"/>
    <property type="project" value="TreeGrafter"/>
</dbReference>
<name>A0A0U5GCT1_ASPCI</name>
<feature type="binding site" evidence="11">
    <location>
        <position position="481"/>
    </location>
    <ligand>
        <name>Mg(2+)</name>
        <dbReference type="ChEBI" id="CHEBI:18420"/>
    </ligand>
</feature>
<reference evidence="17" key="1">
    <citation type="journal article" date="2016" name="Genome Announc.">
        <title>Draft genome sequences of fungus Aspergillus calidoustus.</title>
        <authorList>
            <person name="Horn F."/>
            <person name="Linde J."/>
            <person name="Mattern D.J."/>
            <person name="Walther G."/>
            <person name="Guthke R."/>
            <person name="Scherlach K."/>
            <person name="Martin K."/>
            <person name="Brakhage A.A."/>
            <person name="Petzke L."/>
            <person name="Valiante V."/>
        </authorList>
    </citation>
    <scope>NUCLEOTIDE SEQUENCE [LARGE SCALE GENOMIC DNA]</scope>
    <source>
        <strain evidence="17">SF006504</strain>
    </source>
</reference>
<dbReference type="Gene3D" id="3.40.50.1220">
    <property type="entry name" value="TPP-binding domain"/>
    <property type="match status" value="1"/>
</dbReference>
<evidence type="ECO:0000256" key="4">
    <source>
        <dbReference type="ARBA" id="ARBA00013202"/>
    </source>
</evidence>
<evidence type="ECO:0000259" key="13">
    <source>
        <dbReference type="Pfam" id="PF00205"/>
    </source>
</evidence>
<dbReference type="GO" id="GO:0005634">
    <property type="term" value="C:nucleus"/>
    <property type="evidence" value="ECO:0007669"/>
    <property type="project" value="TreeGrafter"/>
</dbReference>
<evidence type="ECO:0000256" key="2">
    <source>
        <dbReference type="ARBA" id="ARBA00001964"/>
    </source>
</evidence>
<dbReference type="Pfam" id="PF02775">
    <property type="entry name" value="TPP_enzyme_C"/>
    <property type="match status" value="1"/>
</dbReference>
<sequence length="577" mass="63325">MQSDIRTAALHTPVDVAEYLFTRLYQLGVRVIQGVPGDYNLAALDYIPKAGLEWVGNCNELNAGYSADAYARIMGISAIMTTFGVGELSTLNAIAGAYSEHVPVVHIVGQPTIASQRDGLLLHHTLGNGDYNVFHGISANVAVAAVKIADADHSPTLIDHALRECWIRSRPVYIALPADMVAQKVEGQRLAEPIDLREPPNEVEKEDYVVDVVLRYLAAARDPIILVDAGAIRHDALGVVHELIQRSGFPTYVAPMGNGAVDETLPQFGGVYAGNGSHRAVRERVEGSDLILSIGPLKSDFNTTGFSYRTSLLNTIDFYTDHVQVRYSHYPDVRMRGVLQKIIDRMQSLDSVLAEHRLPDKDPFSSEAADNDTRITHAWLWPALSNWLREGDILVTDTGTANFGVWETRFPRGVSAISQVLWGSIGFSVGACLGAALATRDSKDCRRVILFVGDGSFQMTAQEVSTMLLHNLNPIIFVICNDGYTIERYIHGPQASYNDIQPWEHGALVEAFGAHSPGDYISYRVRTREELEGLFANPKFSFAPHFQLVELHMPRDDAPAALKLTAAAAAARNMEAH</sequence>
<dbReference type="STRING" id="454130.A0A0U5GCT1"/>
<evidence type="ECO:0000256" key="9">
    <source>
        <dbReference type="ARBA" id="ARBA00023052"/>
    </source>
</evidence>